<dbReference type="Proteomes" id="UP000054538">
    <property type="component" value="Unassembled WGS sequence"/>
</dbReference>
<evidence type="ECO:0000313" key="1">
    <source>
        <dbReference type="EMBL" id="KIK96451.1"/>
    </source>
</evidence>
<sequence>MHSSSRERYEEGSCQHLQYARKIGMDVGGHHATYSISKVGLNMPSHSSFAIVLDKGGEDGASEVTDGVRKVLRIVKDARPECSKKFFDEEGVIVTRVGTIYPARRKSAGVVVG</sequence>
<accession>A0A0D0E019</accession>
<protein>
    <submittedName>
        <fullName evidence="1">Uncharacterized protein</fullName>
    </submittedName>
</protein>
<name>A0A0D0E019_9AGAM</name>
<proteinExistence type="predicted"/>
<keyword evidence="2" id="KW-1185">Reference proteome</keyword>
<dbReference type="AlphaFoldDB" id="A0A0D0E019"/>
<evidence type="ECO:0000313" key="2">
    <source>
        <dbReference type="Proteomes" id="UP000054538"/>
    </source>
</evidence>
<dbReference type="OrthoDB" id="9876299at2759"/>
<dbReference type="InParanoid" id="A0A0D0E019"/>
<reference evidence="1 2" key="1">
    <citation type="submission" date="2014-04" db="EMBL/GenBank/DDBJ databases">
        <authorList>
            <consortium name="DOE Joint Genome Institute"/>
            <person name="Kuo A."/>
            <person name="Kohler A."/>
            <person name="Jargeat P."/>
            <person name="Nagy L.G."/>
            <person name="Floudas D."/>
            <person name="Copeland A."/>
            <person name="Barry K.W."/>
            <person name="Cichocki N."/>
            <person name="Veneault-Fourrey C."/>
            <person name="LaButti K."/>
            <person name="Lindquist E.A."/>
            <person name="Lipzen A."/>
            <person name="Lundell T."/>
            <person name="Morin E."/>
            <person name="Murat C."/>
            <person name="Sun H."/>
            <person name="Tunlid A."/>
            <person name="Henrissat B."/>
            <person name="Grigoriev I.V."/>
            <person name="Hibbett D.S."/>
            <person name="Martin F."/>
            <person name="Nordberg H.P."/>
            <person name="Cantor M.N."/>
            <person name="Hua S.X."/>
        </authorList>
    </citation>
    <scope>NUCLEOTIDE SEQUENCE [LARGE SCALE GENOMIC DNA]</scope>
    <source>
        <strain evidence="1 2">Ve08.2h10</strain>
    </source>
</reference>
<gene>
    <name evidence="1" type="ORF">PAXRUDRAFT_308962</name>
</gene>
<dbReference type="HOGENOM" id="CLU_2134311_0_0_1"/>
<organism evidence="1 2">
    <name type="scientific">Paxillus rubicundulus Ve08.2h10</name>
    <dbReference type="NCBI Taxonomy" id="930991"/>
    <lineage>
        <taxon>Eukaryota</taxon>
        <taxon>Fungi</taxon>
        <taxon>Dikarya</taxon>
        <taxon>Basidiomycota</taxon>
        <taxon>Agaricomycotina</taxon>
        <taxon>Agaricomycetes</taxon>
        <taxon>Agaricomycetidae</taxon>
        <taxon>Boletales</taxon>
        <taxon>Paxilineae</taxon>
        <taxon>Paxillaceae</taxon>
        <taxon>Paxillus</taxon>
    </lineage>
</organism>
<dbReference type="EMBL" id="KN824986">
    <property type="protein sequence ID" value="KIK96451.1"/>
    <property type="molecule type" value="Genomic_DNA"/>
</dbReference>
<reference evidence="2" key="2">
    <citation type="submission" date="2015-01" db="EMBL/GenBank/DDBJ databases">
        <title>Evolutionary Origins and Diversification of the Mycorrhizal Mutualists.</title>
        <authorList>
            <consortium name="DOE Joint Genome Institute"/>
            <consortium name="Mycorrhizal Genomics Consortium"/>
            <person name="Kohler A."/>
            <person name="Kuo A."/>
            <person name="Nagy L.G."/>
            <person name="Floudas D."/>
            <person name="Copeland A."/>
            <person name="Barry K.W."/>
            <person name="Cichocki N."/>
            <person name="Veneault-Fourrey C."/>
            <person name="LaButti K."/>
            <person name="Lindquist E.A."/>
            <person name="Lipzen A."/>
            <person name="Lundell T."/>
            <person name="Morin E."/>
            <person name="Murat C."/>
            <person name="Riley R."/>
            <person name="Ohm R."/>
            <person name="Sun H."/>
            <person name="Tunlid A."/>
            <person name="Henrissat B."/>
            <person name="Grigoriev I.V."/>
            <person name="Hibbett D.S."/>
            <person name="Martin F."/>
        </authorList>
    </citation>
    <scope>NUCLEOTIDE SEQUENCE [LARGE SCALE GENOMIC DNA]</scope>
    <source>
        <strain evidence="2">Ve08.2h10</strain>
    </source>
</reference>